<evidence type="ECO:0000313" key="2">
    <source>
        <dbReference type="Proteomes" id="UP000186456"/>
    </source>
</evidence>
<reference evidence="1 2" key="1">
    <citation type="submission" date="2016-10" db="EMBL/GenBank/DDBJ databases">
        <authorList>
            <person name="de Groot N.N."/>
        </authorList>
    </citation>
    <scope>NUCLEOTIDE SEQUENCE [LARGE SCALE GENOMIC DNA]</scope>
    <source>
        <strain evidence="1 2">StLB037</strain>
    </source>
</reference>
<dbReference type="Proteomes" id="UP000186456">
    <property type="component" value="Unassembled WGS sequence"/>
</dbReference>
<gene>
    <name evidence="1" type="ORF">SAMN04487788_3287</name>
</gene>
<dbReference type="AlphaFoldDB" id="A0A1H0S903"/>
<name>A0A1H0S903_MICTS</name>
<proteinExistence type="predicted"/>
<sequence>MNLPDVSAALLRTTDDDFASNLKKRLLALADATEDEAYASRLRLIANGKRPLRTLLHDPQWRESFDSRIPETVKLAAMEPEQRRALDEAVEQARRRTVMPTREEVASDVADVMRRATATRDAINDDERSGWQVVRDTAIDTNNPAAFER</sequence>
<organism evidence="1 2">
    <name type="scientific">Microbacterium testaceum (strain StLB037)</name>
    <dbReference type="NCBI Taxonomy" id="979556"/>
    <lineage>
        <taxon>Bacteria</taxon>
        <taxon>Bacillati</taxon>
        <taxon>Actinomycetota</taxon>
        <taxon>Actinomycetes</taxon>
        <taxon>Micrococcales</taxon>
        <taxon>Microbacteriaceae</taxon>
        <taxon>Microbacterium</taxon>
    </lineage>
</organism>
<dbReference type="RefSeq" id="WP_143017988.1">
    <property type="nucleotide sequence ID" value="NZ_FNJN01000008.1"/>
</dbReference>
<accession>A0A1H0S903</accession>
<protein>
    <submittedName>
        <fullName evidence="1">Uncharacterized protein</fullName>
    </submittedName>
</protein>
<dbReference type="EMBL" id="FNJN01000008">
    <property type="protein sequence ID" value="SDP38147.1"/>
    <property type="molecule type" value="Genomic_DNA"/>
</dbReference>
<evidence type="ECO:0000313" key="1">
    <source>
        <dbReference type="EMBL" id="SDP38147.1"/>
    </source>
</evidence>